<evidence type="ECO:0000259" key="2">
    <source>
        <dbReference type="Pfam" id="PF01814"/>
    </source>
</evidence>
<dbReference type="Gene3D" id="1.20.120.520">
    <property type="entry name" value="nmb1532 protein domain like"/>
    <property type="match status" value="1"/>
</dbReference>
<reference evidence="5" key="1">
    <citation type="submission" date="2018-05" db="EMBL/GenBank/DDBJ databases">
        <title>Complete Genome Sequence of Methylobacterium sp. 17SD2-17.</title>
        <authorList>
            <person name="Srinivasan S."/>
        </authorList>
    </citation>
    <scope>NUCLEOTIDE SEQUENCE [LARGE SCALE GENOMIC DNA]</scope>
    <source>
        <strain evidence="5">17SD2-17</strain>
    </source>
</reference>
<evidence type="ECO:0000256" key="1">
    <source>
        <dbReference type="SAM" id="MobiDB-lite"/>
    </source>
</evidence>
<dbReference type="InterPro" id="IPR012312">
    <property type="entry name" value="Hemerythrin-like"/>
</dbReference>
<feature type="compositionally biased region" description="Low complexity" evidence="1">
    <location>
        <begin position="193"/>
        <end position="204"/>
    </location>
</feature>
<proteinExistence type="predicted"/>
<sequence>MTTIRQLIQTSPTKANELFAALADTSNNAVKTRERLLGDLKDELELLAKLEEEHLFPVLRKHKETKDLVTPALNDNKQTRKLLAELEETPKGSEEFGPKVVELRKVFQQSVRDERKDLLPAVLKALSDEEAQAIVEKIEEGKAEVEEARRAEAEQRRAEQRQEREQAEKLLAEQREAADRERESREAVRRTAEQVARTAEAAAESTRKVTQSAAETAQRVATAPLSTGSLFFDAMFGLWGVPSGRSLARSGSASASRTQVSSQEEEVIPLAEETLIVGKRTETSGTTTVRRYVVEVPAEQQVTLYDEKVVVERRRPVTDQATGETLTELTVEMVETSEVPLVAKGVRVREEVVVRRERTKRVETVRDTIRRDEVEISNAGRRSGNKRAALADSRK</sequence>
<protein>
    <recommendedName>
        <fullName evidence="6">DUF2382 domain-containing protein</fullName>
    </recommendedName>
</protein>
<dbReference type="PANTHER" id="PTHR35585:SF1">
    <property type="entry name" value="HHE DOMAIN PROTEIN (AFU_ORTHOLOGUE AFUA_4G00730)"/>
    <property type="match status" value="1"/>
</dbReference>
<feature type="compositionally biased region" description="Basic and acidic residues" evidence="1">
    <location>
        <begin position="143"/>
        <end position="192"/>
    </location>
</feature>
<evidence type="ECO:0000313" key="5">
    <source>
        <dbReference type="Proteomes" id="UP000245926"/>
    </source>
</evidence>
<gene>
    <name evidence="4" type="ORF">DK389_05460</name>
</gene>
<name>A0A2U8W346_9HYPH</name>
<evidence type="ECO:0000313" key="4">
    <source>
        <dbReference type="EMBL" id="AWN40088.1"/>
    </source>
</evidence>
<feature type="region of interest" description="Disordered" evidence="1">
    <location>
        <begin position="376"/>
        <end position="395"/>
    </location>
</feature>
<dbReference type="OrthoDB" id="8019734at2"/>
<dbReference type="Proteomes" id="UP000245926">
    <property type="component" value="Chromosome"/>
</dbReference>
<accession>A0A2U8W346</accession>
<evidence type="ECO:0000259" key="3">
    <source>
        <dbReference type="Pfam" id="PF09557"/>
    </source>
</evidence>
<dbReference type="Pfam" id="PF09557">
    <property type="entry name" value="DUF2382"/>
    <property type="match status" value="1"/>
</dbReference>
<dbReference type="KEGG" id="mets:DK389_05460"/>
<dbReference type="AlphaFoldDB" id="A0A2U8W346"/>
<feature type="domain" description="DUF2382" evidence="3">
    <location>
        <begin position="268"/>
        <end position="376"/>
    </location>
</feature>
<dbReference type="Pfam" id="PF01814">
    <property type="entry name" value="Hemerythrin"/>
    <property type="match status" value="1"/>
</dbReference>
<dbReference type="PANTHER" id="PTHR35585">
    <property type="entry name" value="HHE DOMAIN PROTEIN (AFU_ORTHOLOGUE AFUA_4G00730)"/>
    <property type="match status" value="1"/>
</dbReference>
<evidence type="ECO:0008006" key="6">
    <source>
        <dbReference type="Google" id="ProtNLM"/>
    </source>
</evidence>
<keyword evidence="5" id="KW-1185">Reference proteome</keyword>
<dbReference type="EMBL" id="CP029550">
    <property type="protein sequence ID" value="AWN40088.1"/>
    <property type="molecule type" value="Genomic_DNA"/>
</dbReference>
<dbReference type="InterPro" id="IPR019060">
    <property type="entry name" value="DUF2382"/>
</dbReference>
<organism evidence="4 5">
    <name type="scientific">Methylobacterium durans</name>
    <dbReference type="NCBI Taxonomy" id="2202825"/>
    <lineage>
        <taxon>Bacteria</taxon>
        <taxon>Pseudomonadati</taxon>
        <taxon>Pseudomonadota</taxon>
        <taxon>Alphaproteobacteria</taxon>
        <taxon>Hyphomicrobiales</taxon>
        <taxon>Methylobacteriaceae</taxon>
        <taxon>Methylobacterium</taxon>
    </lineage>
</organism>
<feature type="region of interest" description="Disordered" evidence="1">
    <location>
        <begin position="143"/>
        <end position="210"/>
    </location>
</feature>
<dbReference type="RefSeq" id="WP_109887936.1">
    <property type="nucleotide sequence ID" value="NZ_CP029550.1"/>
</dbReference>
<feature type="domain" description="Hemerythrin-like" evidence="2">
    <location>
        <begin position="15"/>
        <end position="121"/>
    </location>
</feature>